<name>A0A7V8V4T1_9BACT</name>
<dbReference type="SUPFAM" id="SSF54593">
    <property type="entry name" value="Glyoxalase/Bleomycin resistance protein/Dihydroxybiphenyl dioxygenase"/>
    <property type="match status" value="1"/>
</dbReference>
<accession>A0A7V8V4T1</accession>
<reference evidence="2 3" key="1">
    <citation type="submission" date="2020-05" db="EMBL/GenBank/DDBJ databases">
        <title>Bremerella alba sp. nov., a novel planctomycete isolated from the surface of the macroalga Fucus spiralis.</title>
        <authorList>
            <person name="Godinho O."/>
            <person name="Botelho R."/>
            <person name="Albuquerque L."/>
            <person name="Wiegand S."/>
            <person name="Da Costa M.S."/>
            <person name="Lobo-Da-Cunha A."/>
            <person name="Jogler C."/>
            <person name="Lage O.M."/>
        </authorList>
    </citation>
    <scope>NUCLEOTIDE SEQUENCE [LARGE SCALE GENOMIC DNA]</scope>
    <source>
        <strain evidence="2 3">FF15</strain>
    </source>
</reference>
<dbReference type="InterPro" id="IPR029068">
    <property type="entry name" value="Glyas_Bleomycin-R_OHBP_Dase"/>
</dbReference>
<evidence type="ECO:0000313" key="2">
    <source>
        <dbReference type="EMBL" id="MBA2114944.1"/>
    </source>
</evidence>
<dbReference type="PANTHER" id="PTHR34109">
    <property type="entry name" value="BNAUNNG04460D PROTEIN-RELATED"/>
    <property type="match status" value="1"/>
</dbReference>
<dbReference type="CDD" id="cd07246">
    <property type="entry name" value="VOC_like"/>
    <property type="match status" value="1"/>
</dbReference>
<dbReference type="Gene3D" id="3.30.720.110">
    <property type="match status" value="1"/>
</dbReference>
<dbReference type="EMBL" id="JABRWO010000005">
    <property type="protein sequence ID" value="MBA2114944.1"/>
    <property type="molecule type" value="Genomic_DNA"/>
</dbReference>
<dbReference type="PROSITE" id="PS51819">
    <property type="entry name" value="VOC"/>
    <property type="match status" value="1"/>
</dbReference>
<evidence type="ECO:0000259" key="1">
    <source>
        <dbReference type="PROSITE" id="PS51819"/>
    </source>
</evidence>
<dbReference type="Proteomes" id="UP000551616">
    <property type="component" value="Unassembled WGS sequence"/>
</dbReference>
<comment type="caution">
    <text evidence="2">The sequence shown here is derived from an EMBL/GenBank/DDBJ whole genome shotgun (WGS) entry which is preliminary data.</text>
</comment>
<keyword evidence="3" id="KW-1185">Reference proteome</keyword>
<dbReference type="Gene3D" id="3.30.720.120">
    <property type="match status" value="1"/>
</dbReference>
<dbReference type="AlphaFoldDB" id="A0A7V8V4T1"/>
<dbReference type="RefSeq" id="WP_315853385.1">
    <property type="nucleotide sequence ID" value="NZ_JABRWO010000005.1"/>
</dbReference>
<evidence type="ECO:0000313" key="3">
    <source>
        <dbReference type="Proteomes" id="UP000551616"/>
    </source>
</evidence>
<protein>
    <recommendedName>
        <fullName evidence="1">VOC domain-containing protein</fullName>
    </recommendedName>
</protein>
<feature type="domain" description="VOC" evidence="1">
    <location>
        <begin position="8"/>
        <end position="126"/>
    </location>
</feature>
<proteinExistence type="predicted"/>
<organism evidence="2 3">
    <name type="scientific">Bremerella alba</name>
    <dbReference type="NCBI Taxonomy" id="980252"/>
    <lineage>
        <taxon>Bacteria</taxon>
        <taxon>Pseudomonadati</taxon>
        <taxon>Planctomycetota</taxon>
        <taxon>Planctomycetia</taxon>
        <taxon>Pirellulales</taxon>
        <taxon>Pirellulaceae</taxon>
        <taxon>Bremerella</taxon>
    </lineage>
</organism>
<sequence>MTQFKPDGYNSASPYLIVKSADATIEFLQQVFSGQPLRRINREDGSVMHAEVRLDDTVIMMGEPAEHWPAIGSHVHVYVPDVDATYQKALAVGGTAIMEPVQKSEDDDKRGGVLDPNGISWWIATEPN</sequence>
<dbReference type="PANTHER" id="PTHR34109:SF1">
    <property type="entry name" value="VOC DOMAIN-CONTAINING PROTEIN"/>
    <property type="match status" value="1"/>
</dbReference>
<dbReference type="InterPro" id="IPR004360">
    <property type="entry name" value="Glyas_Fos-R_dOase_dom"/>
</dbReference>
<dbReference type="Pfam" id="PF00903">
    <property type="entry name" value="Glyoxalase"/>
    <property type="match status" value="1"/>
</dbReference>
<dbReference type="InterPro" id="IPR037523">
    <property type="entry name" value="VOC_core"/>
</dbReference>
<gene>
    <name evidence="2" type="ORF">HOV93_21160</name>
</gene>